<dbReference type="Gene3D" id="1.25.40.10">
    <property type="entry name" value="Tetratricopeptide repeat domain"/>
    <property type="match status" value="3"/>
</dbReference>
<gene>
    <name evidence="4" type="ORF">IXB50_03300</name>
</gene>
<accession>A0A947DCB3</accession>
<feature type="repeat" description="TPR" evidence="1">
    <location>
        <begin position="199"/>
        <end position="232"/>
    </location>
</feature>
<feature type="repeat" description="TPR" evidence="1">
    <location>
        <begin position="165"/>
        <end position="198"/>
    </location>
</feature>
<dbReference type="SUPFAM" id="SSF48452">
    <property type="entry name" value="TPR-like"/>
    <property type="match status" value="1"/>
</dbReference>
<dbReference type="PROSITE" id="PS50005">
    <property type="entry name" value="TPR"/>
    <property type="match status" value="4"/>
</dbReference>
<sequence>MSTVAEALQRAVQYQKSNNLEPAHRIYRQVLGLQPGNTDALHGLSMVAQQKGRYHDAEHLLNSILQINPSSFKAWFSLGNVHQIQGHLQEAIDAYQKAIGLQPKAYPVFNNLGYVFQLQGKVDQAIGSYQQALQLQPHLPEAQVNLANVLYSQNKLSEAEEIHFSYLNYDLGINRHRAGDLTTAADYYRQAITLNPQLAEAYYQLGVISQTQGNFVEASSTYQNVLALPQQTTSILETRVHQKLRQIDQIKQSKGSNQKLKVAFVCQPFVMTVFPEPADSIGILTYELVKRLGTACDITVYAPGERLQETVHDGVRYRYIPIKLDRGILKQLERFPGFNTITQPGFASGLYYLGYSLQIGNELRKHHHDVVHIHNFSQFAPVIRALSPEIKIVLHMHCEWLDQLNHKVLEKRLRNVDLITTPSQYITHQVKQRFPAAEERCLTIHNGVDSDRYLNFRSRYRNDRASSETSVKRLLFVGRVCPEKGAHVLLEAFQKVIEQEPNVQLTLIGAIGVIPLEYLVGLSDDPKVSALSSFHEDNNWDRYLRQWMLKFDQMANEDGTKPVTLTGLVQPSELPKFYRQADLFIFPSICHEAFGMPIAEAMTLGLPVIATRAGAIPELVEHGKTGLLVERGESDALAAAILELLSNRERRQQMGQAGQQRAVQYFTFDKVASDLLHQYQHLCEVENTMGPG</sequence>
<reference evidence="4" key="2">
    <citation type="journal article" date="2021" name="Mar. Drugs">
        <title>Genome Reduction and Secondary Metabolism of the Marine Sponge-Associated Cyanobacterium Leptothoe.</title>
        <authorList>
            <person name="Konstantinou D."/>
            <person name="Popin R.V."/>
            <person name="Fewer D.P."/>
            <person name="Sivonen K."/>
            <person name="Gkelis S."/>
        </authorList>
    </citation>
    <scope>NUCLEOTIDE SEQUENCE</scope>
    <source>
        <strain evidence="4">TAU-MAC 1115</strain>
    </source>
</reference>
<feature type="repeat" description="TPR" evidence="1">
    <location>
        <begin position="106"/>
        <end position="139"/>
    </location>
</feature>
<dbReference type="InterPro" id="IPR019734">
    <property type="entry name" value="TPR_rpt"/>
</dbReference>
<dbReference type="Pfam" id="PF00515">
    <property type="entry name" value="TPR_1"/>
    <property type="match status" value="1"/>
</dbReference>
<proteinExistence type="predicted"/>
<dbReference type="SMART" id="SM00028">
    <property type="entry name" value="TPR"/>
    <property type="match status" value="6"/>
</dbReference>
<dbReference type="Pfam" id="PF13414">
    <property type="entry name" value="TPR_11"/>
    <property type="match status" value="2"/>
</dbReference>
<comment type="caution">
    <text evidence="4">The sequence shown here is derived from an EMBL/GenBank/DDBJ whole genome shotgun (WGS) entry which is preliminary data.</text>
</comment>
<feature type="domain" description="Glycosyltransferase subfamily 4-like N-terminal" evidence="3">
    <location>
        <begin position="284"/>
        <end position="452"/>
    </location>
</feature>
<dbReference type="RefSeq" id="WP_215607513.1">
    <property type="nucleotide sequence ID" value="NZ_JADOES010000004.1"/>
</dbReference>
<dbReference type="InterPro" id="IPR050194">
    <property type="entry name" value="Glycosyltransferase_grp1"/>
</dbReference>
<protein>
    <submittedName>
        <fullName evidence="4">Glycosyltransferase</fullName>
    </submittedName>
</protein>
<keyword evidence="1" id="KW-0802">TPR repeat</keyword>
<name>A0A947DCB3_9CYAN</name>
<dbReference type="Pfam" id="PF00534">
    <property type="entry name" value="Glycos_transf_1"/>
    <property type="match status" value="1"/>
</dbReference>
<evidence type="ECO:0000256" key="1">
    <source>
        <dbReference type="PROSITE-ProRule" id="PRU00339"/>
    </source>
</evidence>
<dbReference type="InterPro" id="IPR028098">
    <property type="entry name" value="Glyco_trans_4-like_N"/>
</dbReference>
<dbReference type="InterPro" id="IPR001296">
    <property type="entry name" value="Glyco_trans_1"/>
</dbReference>
<dbReference type="SUPFAM" id="SSF53756">
    <property type="entry name" value="UDP-Glycosyltransferase/glycogen phosphorylase"/>
    <property type="match status" value="1"/>
</dbReference>
<keyword evidence="5" id="KW-1185">Reference proteome</keyword>
<evidence type="ECO:0000313" key="4">
    <source>
        <dbReference type="EMBL" id="MBT9314445.1"/>
    </source>
</evidence>
<dbReference type="EMBL" id="JADOES010000004">
    <property type="protein sequence ID" value="MBT9314445.1"/>
    <property type="molecule type" value="Genomic_DNA"/>
</dbReference>
<dbReference type="Pfam" id="PF13439">
    <property type="entry name" value="Glyco_transf_4"/>
    <property type="match status" value="1"/>
</dbReference>
<feature type="repeat" description="TPR" evidence="1">
    <location>
        <begin position="72"/>
        <end position="105"/>
    </location>
</feature>
<dbReference type="PANTHER" id="PTHR45947">
    <property type="entry name" value="SULFOQUINOVOSYL TRANSFERASE SQD2"/>
    <property type="match status" value="1"/>
</dbReference>
<dbReference type="PROSITE" id="PS50293">
    <property type="entry name" value="TPR_REGION"/>
    <property type="match status" value="2"/>
</dbReference>
<dbReference type="PANTHER" id="PTHR45947:SF3">
    <property type="entry name" value="SULFOQUINOVOSYL TRANSFERASE SQD2"/>
    <property type="match status" value="1"/>
</dbReference>
<dbReference type="AlphaFoldDB" id="A0A947DCB3"/>
<dbReference type="CDD" id="cd03801">
    <property type="entry name" value="GT4_PimA-like"/>
    <property type="match status" value="1"/>
</dbReference>
<dbReference type="InterPro" id="IPR011990">
    <property type="entry name" value="TPR-like_helical_dom_sf"/>
</dbReference>
<organism evidence="4 5">
    <name type="scientific">Leptothoe spongobia TAU-MAC 1115</name>
    <dbReference type="NCBI Taxonomy" id="1967444"/>
    <lineage>
        <taxon>Bacteria</taxon>
        <taxon>Bacillati</taxon>
        <taxon>Cyanobacteriota</taxon>
        <taxon>Cyanophyceae</taxon>
        <taxon>Nodosilineales</taxon>
        <taxon>Cymatolegaceae</taxon>
        <taxon>Leptothoe</taxon>
        <taxon>Leptothoe spongobia</taxon>
    </lineage>
</organism>
<dbReference type="Gene3D" id="3.40.50.2000">
    <property type="entry name" value="Glycogen Phosphorylase B"/>
    <property type="match status" value="2"/>
</dbReference>
<feature type="domain" description="Glycosyl transferase family 1" evidence="2">
    <location>
        <begin position="470"/>
        <end position="661"/>
    </location>
</feature>
<evidence type="ECO:0000259" key="3">
    <source>
        <dbReference type="Pfam" id="PF13439"/>
    </source>
</evidence>
<evidence type="ECO:0000259" key="2">
    <source>
        <dbReference type="Pfam" id="PF00534"/>
    </source>
</evidence>
<dbReference type="Proteomes" id="UP000717364">
    <property type="component" value="Unassembled WGS sequence"/>
</dbReference>
<reference evidence="4" key="1">
    <citation type="submission" date="2020-11" db="EMBL/GenBank/DDBJ databases">
        <authorList>
            <person name="Konstantinou D."/>
            <person name="Gkelis S."/>
            <person name="Popin R."/>
            <person name="Fewer D."/>
            <person name="Sivonen K."/>
        </authorList>
    </citation>
    <scope>NUCLEOTIDE SEQUENCE</scope>
    <source>
        <strain evidence="4">TAU-MAC 1115</strain>
    </source>
</reference>
<dbReference type="GO" id="GO:0016757">
    <property type="term" value="F:glycosyltransferase activity"/>
    <property type="evidence" value="ECO:0007669"/>
    <property type="project" value="InterPro"/>
</dbReference>
<evidence type="ECO:0000313" key="5">
    <source>
        <dbReference type="Proteomes" id="UP000717364"/>
    </source>
</evidence>